<dbReference type="InterPro" id="IPR036610">
    <property type="entry name" value="PEBP-like_sf"/>
</dbReference>
<organism evidence="1 2">
    <name type="scientific">Varunaivibrio sulfuroxidans</name>
    <dbReference type="NCBI Taxonomy" id="1773489"/>
    <lineage>
        <taxon>Bacteria</taxon>
        <taxon>Pseudomonadati</taxon>
        <taxon>Pseudomonadota</taxon>
        <taxon>Alphaproteobacteria</taxon>
        <taxon>Rhodospirillales</taxon>
        <taxon>Magnetovibrionaceae</taxon>
        <taxon>Varunaivibrio</taxon>
    </lineage>
</organism>
<dbReference type="PANTHER" id="PTHR30289:SF1">
    <property type="entry name" value="PEBP (PHOSPHATIDYLETHANOLAMINE-BINDING PROTEIN) FAMILY PROTEIN"/>
    <property type="match status" value="1"/>
</dbReference>
<evidence type="ECO:0000313" key="1">
    <source>
        <dbReference type="EMBL" id="TCS63657.1"/>
    </source>
</evidence>
<dbReference type="SUPFAM" id="SSF49777">
    <property type="entry name" value="PEBP-like"/>
    <property type="match status" value="1"/>
</dbReference>
<keyword evidence="2" id="KW-1185">Reference proteome</keyword>
<dbReference type="OrthoDB" id="9797506at2"/>
<dbReference type="PANTHER" id="PTHR30289">
    <property type="entry name" value="UNCHARACTERIZED PROTEIN YBCL-RELATED"/>
    <property type="match status" value="1"/>
</dbReference>
<dbReference type="EMBL" id="SLZW01000003">
    <property type="protein sequence ID" value="TCS63657.1"/>
    <property type="molecule type" value="Genomic_DNA"/>
</dbReference>
<dbReference type="InterPro" id="IPR008914">
    <property type="entry name" value="PEBP"/>
</dbReference>
<dbReference type="Gene3D" id="3.90.280.10">
    <property type="entry name" value="PEBP-like"/>
    <property type="match status" value="1"/>
</dbReference>
<proteinExistence type="predicted"/>
<dbReference type="Pfam" id="PF01161">
    <property type="entry name" value="PBP"/>
    <property type="match status" value="1"/>
</dbReference>
<dbReference type="InterPro" id="IPR005247">
    <property type="entry name" value="YbhB_YbcL/LppC-like"/>
</dbReference>
<dbReference type="Proteomes" id="UP000295304">
    <property type="component" value="Unassembled WGS sequence"/>
</dbReference>
<dbReference type="RefSeq" id="WP_132938618.1">
    <property type="nucleotide sequence ID" value="NZ_CP119676.1"/>
</dbReference>
<accession>A0A4R3JD89</accession>
<protein>
    <submittedName>
        <fullName evidence="1">PBP family phospholipid-binding protein</fullName>
    </submittedName>
</protein>
<reference evidence="1 2" key="1">
    <citation type="submission" date="2019-03" db="EMBL/GenBank/DDBJ databases">
        <title>Genomic Encyclopedia of Type Strains, Phase IV (KMG-IV): sequencing the most valuable type-strain genomes for metagenomic binning, comparative biology and taxonomic classification.</title>
        <authorList>
            <person name="Goeker M."/>
        </authorList>
    </citation>
    <scope>NUCLEOTIDE SEQUENCE [LARGE SCALE GENOMIC DNA]</scope>
    <source>
        <strain evidence="1 2">DSM 101688</strain>
    </source>
</reference>
<comment type="caution">
    <text evidence="1">The sequence shown here is derived from an EMBL/GenBank/DDBJ whole genome shotgun (WGS) entry which is preliminary data.</text>
</comment>
<dbReference type="NCBIfam" id="TIGR00481">
    <property type="entry name" value="YbhB/YbcL family Raf kinase inhibitor-like protein"/>
    <property type="match status" value="1"/>
</dbReference>
<gene>
    <name evidence="1" type="ORF">EDD55_103280</name>
</gene>
<name>A0A4R3JD89_9PROT</name>
<dbReference type="CDD" id="cd00865">
    <property type="entry name" value="PEBP_bact_arch"/>
    <property type="match status" value="1"/>
</dbReference>
<sequence length="155" mass="16746">MGLILSSPAFDEAQRIPDRHTCMGEDVSPQLVWVGLPKSTRSLALIVSDPDAPAGTWYHWGIFDIPPTLGGLPEAFPCEELSDGIRQSLNDFERIGYGGPCPPKGHGVHHYRFTLLALGVESLPLGSGIDNRDVEVAAAQHVIERAVLCGTYSRA</sequence>
<evidence type="ECO:0000313" key="2">
    <source>
        <dbReference type="Proteomes" id="UP000295304"/>
    </source>
</evidence>
<dbReference type="AlphaFoldDB" id="A0A4R3JD89"/>